<protein>
    <submittedName>
        <fullName evidence="1">Uncharacterized protein</fullName>
    </submittedName>
</protein>
<organism evidence="1">
    <name type="scientific">Octopus bimaculoides</name>
    <name type="common">California two-spotted octopus</name>
    <dbReference type="NCBI Taxonomy" id="37653"/>
    <lineage>
        <taxon>Eukaryota</taxon>
        <taxon>Metazoa</taxon>
        <taxon>Spiralia</taxon>
        <taxon>Lophotrochozoa</taxon>
        <taxon>Mollusca</taxon>
        <taxon>Cephalopoda</taxon>
        <taxon>Coleoidea</taxon>
        <taxon>Octopodiformes</taxon>
        <taxon>Octopoda</taxon>
        <taxon>Incirrata</taxon>
        <taxon>Octopodidae</taxon>
        <taxon>Octopus</taxon>
    </lineage>
</organism>
<evidence type="ECO:0000313" key="1">
    <source>
        <dbReference type="EMBL" id="KOF88473.1"/>
    </source>
</evidence>
<dbReference type="AlphaFoldDB" id="A0A0L8HGU1"/>
<proteinExistence type="predicted"/>
<accession>A0A0L8HGU1</accession>
<sequence>MFSYYHHHHHHQQQQHYGSLLETLRGCSPYQLIFRHIISYHLDDKTKTRKQGPIG</sequence>
<name>A0A0L8HGU1_OCTBM</name>
<dbReference type="EMBL" id="KQ418183">
    <property type="protein sequence ID" value="KOF88473.1"/>
    <property type="molecule type" value="Genomic_DNA"/>
</dbReference>
<gene>
    <name evidence="1" type="ORF">OCBIM_22014858mg</name>
</gene>
<reference evidence="1" key="1">
    <citation type="submission" date="2015-07" db="EMBL/GenBank/DDBJ databases">
        <title>MeaNS - Measles Nucleotide Surveillance Program.</title>
        <authorList>
            <person name="Tran T."/>
            <person name="Druce J."/>
        </authorList>
    </citation>
    <scope>NUCLEOTIDE SEQUENCE</scope>
    <source>
        <strain evidence="1">UCB-OBI-ISO-001</strain>
        <tissue evidence="1">Gonad</tissue>
    </source>
</reference>